<dbReference type="InterPro" id="IPR019999">
    <property type="entry name" value="Anth_synth_I-like"/>
</dbReference>
<dbReference type="InterPro" id="IPR005802">
    <property type="entry name" value="ADC_synth_comp_1"/>
</dbReference>
<evidence type="ECO:0000256" key="5">
    <source>
        <dbReference type="RuleBase" id="RU004516"/>
    </source>
</evidence>
<dbReference type="InterPro" id="IPR005801">
    <property type="entry name" value="ADC_synthase"/>
</dbReference>
<dbReference type="PANTHER" id="PTHR11236:SF50">
    <property type="entry name" value="AMINODEOXYCHORISMATE SYNTHASE COMPONENT 1"/>
    <property type="match status" value="1"/>
</dbReference>
<dbReference type="InterPro" id="IPR036038">
    <property type="entry name" value="Aminotransferase-like"/>
</dbReference>
<sequence>MVCELDGPTPILKRSKTLVTKISSPDGAADAPALRFWQAGAPFVLLEFQGEARLYRGPREIVETRDPAGVDAAIGRLAGVHAAGFIGYEAGHALEPKLGGLCRIPAADAPPLLWFGLFDRFERVDPEVLLPDPAGAWAAAPRPLVGRPRYEAAVAAVREHIFAGDIYQANLTFAAEVVTAGHPMAVYAALRRRARAGWGGVVFTGSHWILSLSPELFFVSEGGRVTARPMKGTAAAGTDPALLRADPKQQAENLMIVDLLRNDLARVSKPGSVAVPQLFAIETYPTVHQMTSTVVADLEEGIGPVELLRATFPCGSVTGAPKIRAMEVIDALEEAPRAVYTGSIGRVAPGGEAAFNVAIRTLTLRAGESVAHMGLGSGIVADSQPADEWQECLAKGEFVETGRRFDLIETMRFDPEEGLAFLERHLNRIRRSADALGFAFDRHSVRNELQAATFTLRTARKVRLRLSRTGAIAIEVRPLPEHVDEPVAVALTALPVDAHDFRLRHKTSDRAFYDQARSAAGAFEVAFVDPGGVVTEGSFTNIFVQRDGVLATPPLARGLMPGILRETLLEQGEAVESDLTTADLDRGFYIGNAVRGLIAARRI</sequence>
<dbReference type="InterPro" id="IPR001544">
    <property type="entry name" value="Aminotrans_IV"/>
</dbReference>
<accession>A0A2P7QFM8</accession>
<dbReference type="SUPFAM" id="SSF56752">
    <property type="entry name" value="D-aminoacid aminotransferase-like PLP-dependent enzymes"/>
    <property type="match status" value="1"/>
</dbReference>
<organism evidence="7 8">
    <name type="scientific">Allosphingosinicella deserti</name>
    <dbReference type="NCBI Taxonomy" id="2116704"/>
    <lineage>
        <taxon>Bacteria</taxon>
        <taxon>Pseudomonadati</taxon>
        <taxon>Pseudomonadota</taxon>
        <taxon>Alphaproteobacteria</taxon>
        <taxon>Sphingomonadales</taxon>
        <taxon>Sphingomonadaceae</taxon>
        <taxon>Allosphingosinicella</taxon>
    </lineage>
</organism>
<comment type="similarity">
    <text evidence="2">Belongs to the class-IV pyridoxal-phosphate-dependent aminotransferase family.</text>
</comment>
<dbReference type="PANTHER" id="PTHR11236">
    <property type="entry name" value="AMINOBENZOATE/ANTHRANILATE SYNTHASE"/>
    <property type="match status" value="1"/>
</dbReference>
<keyword evidence="4 5" id="KW-0663">Pyridoxal phosphate</keyword>
<dbReference type="NCBIfam" id="TIGR00553">
    <property type="entry name" value="pabB"/>
    <property type="match status" value="1"/>
</dbReference>
<gene>
    <name evidence="7" type="primary">pabB</name>
    <name evidence="7" type="ORF">C7I55_25000</name>
</gene>
<proteinExistence type="inferred from homology"/>
<dbReference type="InterPro" id="IPR015890">
    <property type="entry name" value="Chorismate_C"/>
</dbReference>
<dbReference type="Gene3D" id="3.20.10.10">
    <property type="entry name" value="D-amino Acid Aminotransferase, subunit A, domain 2"/>
    <property type="match status" value="1"/>
</dbReference>
<dbReference type="InterPro" id="IPR018300">
    <property type="entry name" value="Aminotrans_IV_CS"/>
</dbReference>
<evidence type="ECO:0000256" key="3">
    <source>
        <dbReference type="ARBA" id="ARBA00014472"/>
    </source>
</evidence>
<reference evidence="7 8" key="1">
    <citation type="submission" date="2018-03" db="EMBL/GenBank/DDBJ databases">
        <title>The draft genome of Sphingosinicella sp. GL-C-18.</title>
        <authorList>
            <person name="Liu L."/>
            <person name="Li L."/>
            <person name="Liang L."/>
            <person name="Zhang X."/>
            <person name="Wang T."/>
        </authorList>
    </citation>
    <scope>NUCLEOTIDE SEQUENCE [LARGE SCALE GENOMIC DNA]</scope>
    <source>
        <strain evidence="7 8">GL-C-18</strain>
    </source>
</reference>
<dbReference type="InterPro" id="IPR043131">
    <property type="entry name" value="BCAT-like_N"/>
</dbReference>
<dbReference type="Gene3D" id="3.60.120.10">
    <property type="entry name" value="Anthranilate synthase"/>
    <property type="match status" value="1"/>
</dbReference>
<dbReference type="Gene3D" id="3.30.470.10">
    <property type="match status" value="1"/>
</dbReference>
<dbReference type="InterPro" id="IPR043132">
    <property type="entry name" value="BCAT-like_C"/>
</dbReference>
<name>A0A2P7QFM8_9SPHN</name>
<dbReference type="GO" id="GO:0009396">
    <property type="term" value="P:folic acid-containing compound biosynthetic process"/>
    <property type="evidence" value="ECO:0007669"/>
    <property type="project" value="InterPro"/>
</dbReference>
<evidence type="ECO:0000256" key="4">
    <source>
        <dbReference type="ARBA" id="ARBA00022898"/>
    </source>
</evidence>
<keyword evidence="8" id="KW-1185">Reference proteome</keyword>
<protein>
    <recommendedName>
        <fullName evidence="3">Probable branched-chain-amino-acid aminotransferase</fullName>
    </recommendedName>
</protein>
<evidence type="ECO:0000259" key="6">
    <source>
        <dbReference type="Pfam" id="PF00425"/>
    </source>
</evidence>
<evidence type="ECO:0000313" key="8">
    <source>
        <dbReference type="Proteomes" id="UP000241167"/>
    </source>
</evidence>
<dbReference type="GO" id="GO:0046820">
    <property type="term" value="F:4-amino-4-deoxychorismate synthase activity"/>
    <property type="evidence" value="ECO:0007669"/>
    <property type="project" value="TreeGrafter"/>
</dbReference>
<dbReference type="Pfam" id="PF01063">
    <property type="entry name" value="Aminotran_4"/>
    <property type="match status" value="1"/>
</dbReference>
<evidence type="ECO:0000313" key="7">
    <source>
        <dbReference type="EMBL" id="PSJ36744.1"/>
    </source>
</evidence>
<dbReference type="Proteomes" id="UP000241167">
    <property type="component" value="Unassembled WGS sequence"/>
</dbReference>
<dbReference type="AlphaFoldDB" id="A0A2P7QFM8"/>
<feature type="domain" description="Chorismate-utilising enzyme C-terminal" evidence="6">
    <location>
        <begin position="148"/>
        <end position="395"/>
    </location>
</feature>
<dbReference type="Pfam" id="PF00425">
    <property type="entry name" value="Chorismate_bind"/>
    <property type="match status" value="1"/>
</dbReference>
<dbReference type="PROSITE" id="PS00770">
    <property type="entry name" value="AA_TRANSFER_CLASS_4"/>
    <property type="match status" value="1"/>
</dbReference>
<dbReference type="OrthoDB" id="9803598at2"/>
<dbReference type="PRINTS" id="PR00095">
    <property type="entry name" value="ANTSNTHASEI"/>
</dbReference>
<evidence type="ECO:0000256" key="1">
    <source>
        <dbReference type="ARBA" id="ARBA00001933"/>
    </source>
</evidence>
<dbReference type="EMBL" id="PXYI01000012">
    <property type="protein sequence ID" value="PSJ36744.1"/>
    <property type="molecule type" value="Genomic_DNA"/>
</dbReference>
<evidence type="ECO:0000256" key="2">
    <source>
        <dbReference type="ARBA" id="ARBA00009320"/>
    </source>
</evidence>
<dbReference type="GO" id="GO:0000162">
    <property type="term" value="P:L-tryptophan biosynthetic process"/>
    <property type="evidence" value="ECO:0007669"/>
    <property type="project" value="TreeGrafter"/>
</dbReference>
<dbReference type="SUPFAM" id="SSF56322">
    <property type="entry name" value="ADC synthase"/>
    <property type="match status" value="1"/>
</dbReference>
<comment type="caution">
    <text evidence="7">The sequence shown here is derived from an EMBL/GenBank/DDBJ whole genome shotgun (WGS) entry which is preliminary data.</text>
</comment>
<comment type="cofactor">
    <cofactor evidence="1 5">
        <name>pyridoxal 5'-phosphate</name>
        <dbReference type="ChEBI" id="CHEBI:597326"/>
    </cofactor>
</comment>